<protein>
    <submittedName>
        <fullName evidence="1">Uncharacterized protein</fullName>
    </submittedName>
</protein>
<proteinExistence type="predicted"/>
<evidence type="ECO:0000313" key="2">
    <source>
        <dbReference type="Proteomes" id="UP000828390"/>
    </source>
</evidence>
<accession>A0A9D4I0Q9</accession>
<dbReference type="Proteomes" id="UP000828390">
    <property type="component" value="Unassembled WGS sequence"/>
</dbReference>
<sequence length="61" mass="6595">MPDITQIAAVDFKKGSKFSTCVKQSLPNIAEVQKVAGIYVDANDNMSLNGGYYDSVCIMTC</sequence>
<gene>
    <name evidence="1" type="ORF">DPMN_044719</name>
</gene>
<reference evidence="1" key="2">
    <citation type="submission" date="2020-11" db="EMBL/GenBank/DDBJ databases">
        <authorList>
            <person name="McCartney M.A."/>
            <person name="Auch B."/>
            <person name="Kono T."/>
            <person name="Mallez S."/>
            <person name="Becker A."/>
            <person name="Gohl D.M."/>
            <person name="Silverstein K.A.T."/>
            <person name="Koren S."/>
            <person name="Bechman K.B."/>
            <person name="Herman A."/>
            <person name="Abrahante J.E."/>
            <person name="Garbe J."/>
        </authorList>
    </citation>
    <scope>NUCLEOTIDE SEQUENCE</scope>
    <source>
        <strain evidence="1">Duluth1</strain>
        <tissue evidence="1">Whole animal</tissue>
    </source>
</reference>
<name>A0A9D4I0Q9_DREPO</name>
<reference evidence="1" key="1">
    <citation type="journal article" date="2019" name="bioRxiv">
        <title>The Genome of the Zebra Mussel, Dreissena polymorpha: A Resource for Invasive Species Research.</title>
        <authorList>
            <person name="McCartney M.A."/>
            <person name="Auch B."/>
            <person name="Kono T."/>
            <person name="Mallez S."/>
            <person name="Zhang Y."/>
            <person name="Obille A."/>
            <person name="Becker A."/>
            <person name="Abrahante J.E."/>
            <person name="Garbe J."/>
            <person name="Badalamenti J.P."/>
            <person name="Herman A."/>
            <person name="Mangelson H."/>
            <person name="Liachko I."/>
            <person name="Sullivan S."/>
            <person name="Sone E.D."/>
            <person name="Koren S."/>
            <person name="Silverstein K.A.T."/>
            <person name="Beckman K.B."/>
            <person name="Gohl D.M."/>
        </authorList>
    </citation>
    <scope>NUCLEOTIDE SEQUENCE</scope>
    <source>
        <strain evidence="1">Duluth1</strain>
        <tissue evidence="1">Whole animal</tissue>
    </source>
</reference>
<dbReference type="EMBL" id="JAIWYP010000011">
    <property type="protein sequence ID" value="KAH3738101.1"/>
    <property type="molecule type" value="Genomic_DNA"/>
</dbReference>
<organism evidence="1 2">
    <name type="scientific">Dreissena polymorpha</name>
    <name type="common">Zebra mussel</name>
    <name type="synonym">Mytilus polymorpha</name>
    <dbReference type="NCBI Taxonomy" id="45954"/>
    <lineage>
        <taxon>Eukaryota</taxon>
        <taxon>Metazoa</taxon>
        <taxon>Spiralia</taxon>
        <taxon>Lophotrochozoa</taxon>
        <taxon>Mollusca</taxon>
        <taxon>Bivalvia</taxon>
        <taxon>Autobranchia</taxon>
        <taxon>Heteroconchia</taxon>
        <taxon>Euheterodonta</taxon>
        <taxon>Imparidentia</taxon>
        <taxon>Neoheterodontei</taxon>
        <taxon>Myida</taxon>
        <taxon>Dreissenoidea</taxon>
        <taxon>Dreissenidae</taxon>
        <taxon>Dreissena</taxon>
    </lineage>
</organism>
<dbReference type="AlphaFoldDB" id="A0A9D4I0Q9"/>
<keyword evidence="2" id="KW-1185">Reference proteome</keyword>
<comment type="caution">
    <text evidence="1">The sequence shown here is derived from an EMBL/GenBank/DDBJ whole genome shotgun (WGS) entry which is preliminary data.</text>
</comment>
<evidence type="ECO:0000313" key="1">
    <source>
        <dbReference type="EMBL" id="KAH3738101.1"/>
    </source>
</evidence>